<dbReference type="InterPro" id="IPR027417">
    <property type="entry name" value="P-loop_NTPase"/>
</dbReference>
<dbReference type="GO" id="GO:0006511">
    <property type="term" value="P:ubiquitin-dependent protein catabolic process"/>
    <property type="evidence" value="ECO:0007669"/>
    <property type="project" value="InterPro"/>
</dbReference>
<feature type="domain" description="Nephrocystin 3-like N-terminal" evidence="5">
    <location>
        <begin position="71"/>
        <end position="226"/>
    </location>
</feature>
<feature type="compositionally biased region" description="Acidic residues" evidence="3">
    <location>
        <begin position="635"/>
        <end position="647"/>
    </location>
</feature>
<accession>A0AAD5VUX4</accession>
<evidence type="ECO:0000256" key="3">
    <source>
        <dbReference type="SAM" id="MobiDB-lite"/>
    </source>
</evidence>
<name>A0AAD5VUX4_9AGAR</name>
<dbReference type="InterPro" id="IPR056884">
    <property type="entry name" value="NPHP3-like_N"/>
</dbReference>
<dbReference type="PANTHER" id="PTHR10039">
    <property type="entry name" value="AMELOGENIN"/>
    <property type="match status" value="1"/>
</dbReference>
<sequence>MTFFAGAYDFKPPTNFISSPDVDAGQKEILSHSMPDAFHDSAARYPPPRCYPGTSKEYISRIIRWALGEMDHEKPVLWMRGPLGTGKTAVAQSSAEKLKNIQKLLATLFLSHSSANRDDPLRVFASIAYQIASLHQPFADLISALVRKDPSITQKSLLTQFEELIVAPLRSIRERGFGDIGLEGQVVIIDGLDECRGTVEQCEIIRIIAASARDRTTPFRWLITSRPEDPIIRTINSPIISSVVSRVELPVSREIGPEIFLFLTNEFMEIRNSHGLPEAWPGKAFIDLLAARGAGLWKYVSTIVRFIRDEDSLGPEEQLRVVLKFINNASNKVGPTNPLAELDFSYTRVMQRIPSNIWMTVWKFLLLRSLDSSVNTIVQCLSLSIDQFRRYCTFLQSVMELREHRLHSFELHFYHASFVDFLTDPGRSREFCIRGEPLIQYRRELLEWLHYVCSQSTEPSHFVFPVNTTLPEEIEGGKHYESVLGVFWELCSIPDHPIDISTATSISNLPFQKMLILVPKGSHCLVDQSALNKNLPVEFRDKIIRRGECPTPGCTKTHPVYIFGHGDNEAFAHMDPFEHIVTGNDQNNSAKGLGRGSEIQDGGSRELSRDERGRGIRNSRWRGQSEQTKLREFAEREEEEEEEEESVHEERVQLQVAHNENEEVQMFRDDLDTKAVEGLPSPLEDASHERTSSVECFRGTRTQYIEDFVAWSTGSDHWQDRLYWLRGPARAGKSAVARSCAYEIAKEGTLGASFFFSCENDIVDSTHFFITIAHQLASRIPQFKITLRRKLRADPTISTGHSLERQFQELIIQPFLAVGKQDPLVEPKTIVVDGLDHCADTVAQSTILRLVVESIKTYNTQVPLLWAFFSRPEAHIASVFSEGSISRICKQVQLKVSHDLDDEIRVYLRGTLEVSDDPFASWALSESDLDLLVRMAAGFYFYAAEMHPLELHLSPLASLLALEVTPLTRDERGSAIVVPVHASFIDFLMNESRSKEFWINRERNWCAIALRGFALLDGIIKIKDMPYNARLGELRKLFPGNFQLNTLSHYLYYQEELYDYLRQNVVRWCVRSGSSDNPSEALRMLHHSGFRILQRAGIEVNPDLLSLLSEETRSVMSIIRPLWHHPTLEQEQTLQTVLDPAANEAELRKYCVSVFEIALSSVCDQSYFATFRRSIDDALGAGHSVLLHSQVRDYFSSHLHQLLTELWGDRIGAVDATNIDLLEAYVDQWKKYEAVISSLFWNHKTLANDAIFIWKRDFYMPLQSEEYRLTCATLDLIEQYRQGKLLGDHPRSFIESLLRMKDSFNPTPLLDSDVYYTHFEVKYLESTKEFYGVDPTLHSDNALYSRLERVKSDLIQERTLLIALDLPLPERQRCMQECSRILLDSSLDTIYTEFKRLLDFEVGLDIVKRLRHICLVTYWLPDVTQQLEFIFKAHVKESALASVSVIEVLDEIIRDHPEWDNSTHVSVAPSV</sequence>
<evidence type="ECO:0000256" key="2">
    <source>
        <dbReference type="ARBA" id="ARBA00022737"/>
    </source>
</evidence>
<comment type="caution">
    <text evidence="6">The sequence shown here is derived from an EMBL/GenBank/DDBJ whole genome shotgun (WGS) entry which is preliminary data.</text>
</comment>
<feature type="region of interest" description="Disordered" evidence="3">
    <location>
        <begin position="581"/>
        <end position="652"/>
    </location>
</feature>
<dbReference type="SUPFAM" id="SSF52540">
    <property type="entry name" value="P-loop containing nucleoside triphosphate hydrolases"/>
    <property type="match status" value="1"/>
</dbReference>
<evidence type="ECO:0000259" key="5">
    <source>
        <dbReference type="Pfam" id="PF24883"/>
    </source>
</evidence>
<dbReference type="Gene3D" id="1.20.1310.10">
    <property type="entry name" value="Cullin Repeats"/>
    <property type="match status" value="1"/>
</dbReference>
<feature type="compositionally biased region" description="Basic and acidic residues" evidence="3">
    <location>
        <begin position="603"/>
        <end position="614"/>
    </location>
</feature>
<dbReference type="Proteomes" id="UP001213000">
    <property type="component" value="Unassembled WGS sequence"/>
</dbReference>
<organism evidence="6 7">
    <name type="scientific">Leucocoprinus birnbaumii</name>
    <dbReference type="NCBI Taxonomy" id="56174"/>
    <lineage>
        <taxon>Eukaryota</taxon>
        <taxon>Fungi</taxon>
        <taxon>Dikarya</taxon>
        <taxon>Basidiomycota</taxon>
        <taxon>Agaricomycotina</taxon>
        <taxon>Agaricomycetes</taxon>
        <taxon>Agaricomycetidae</taxon>
        <taxon>Agaricales</taxon>
        <taxon>Agaricineae</taxon>
        <taxon>Agaricaceae</taxon>
        <taxon>Leucocoprinus</taxon>
    </lineage>
</organism>
<comment type="similarity">
    <text evidence="1">Belongs to the cullin family.</text>
</comment>
<gene>
    <name evidence="6" type="ORF">NP233_g4634</name>
</gene>
<dbReference type="GO" id="GO:0031625">
    <property type="term" value="F:ubiquitin protein ligase binding"/>
    <property type="evidence" value="ECO:0007669"/>
    <property type="project" value="InterPro"/>
</dbReference>
<evidence type="ECO:0000259" key="4">
    <source>
        <dbReference type="Pfam" id="PF00888"/>
    </source>
</evidence>
<reference evidence="6" key="1">
    <citation type="submission" date="2022-07" db="EMBL/GenBank/DDBJ databases">
        <title>Genome Sequence of Leucocoprinus birnbaumii.</title>
        <authorList>
            <person name="Buettner E."/>
        </authorList>
    </citation>
    <scope>NUCLEOTIDE SEQUENCE</scope>
    <source>
        <strain evidence="6">VT141</strain>
    </source>
</reference>
<evidence type="ECO:0008006" key="8">
    <source>
        <dbReference type="Google" id="ProtNLM"/>
    </source>
</evidence>
<keyword evidence="2" id="KW-0677">Repeat</keyword>
<feature type="domain" description="Nephrocystin 3-like N-terminal" evidence="5">
    <location>
        <begin position="707"/>
        <end position="865"/>
    </location>
</feature>
<dbReference type="SUPFAM" id="SSF74788">
    <property type="entry name" value="Cullin repeat-like"/>
    <property type="match status" value="1"/>
</dbReference>
<dbReference type="Pfam" id="PF00888">
    <property type="entry name" value="Cullin"/>
    <property type="match status" value="1"/>
</dbReference>
<dbReference type="Gene3D" id="3.40.50.300">
    <property type="entry name" value="P-loop containing nucleotide triphosphate hydrolases"/>
    <property type="match status" value="2"/>
</dbReference>
<dbReference type="PANTHER" id="PTHR10039:SF14">
    <property type="entry name" value="NACHT DOMAIN-CONTAINING PROTEIN"/>
    <property type="match status" value="1"/>
</dbReference>
<evidence type="ECO:0000313" key="7">
    <source>
        <dbReference type="Proteomes" id="UP001213000"/>
    </source>
</evidence>
<dbReference type="Pfam" id="PF24883">
    <property type="entry name" value="NPHP3_N"/>
    <property type="match status" value="2"/>
</dbReference>
<evidence type="ECO:0000256" key="1">
    <source>
        <dbReference type="ARBA" id="ARBA00006019"/>
    </source>
</evidence>
<dbReference type="EMBL" id="JANIEX010000255">
    <property type="protein sequence ID" value="KAJ3570081.1"/>
    <property type="molecule type" value="Genomic_DNA"/>
</dbReference>
<proteinExistence type="inferred from homology"/>
<feature type="domain" description="Cullin N-terminal" evidence="4">
    <location>
        <begin position="1182"/>
        <end position="1443"/>
    </location>
</feature>
<keyword evidence="7" id="KW-1185">Reference proteome</keyword>
<dbReference type="InterPro" id="IPR001373">
    <property type="entry name" value="Cullin_N"/>
</dbReference>
<dbReference type="InterPro" id="IPR016159">
    <property type="entry name" value="Cullin_repeat-like_dom_sf"/>
</dbReference>
<protein>
    <recommendedName>
        <fullName evidence="8">NACHT domain-containing protein</fullName>
    </recommendedName>
</protein>
<evidence type="ECO:0000313" key="6">
    <source>
        <dbReference type="EMBL" id="KAJ3570081.1"/>
    </source>
</evidence>